<gene>
    <name evidence="1" type="ORF">JJB11_04540</name>
</gene>
<proteinExistence type="predicted"/>
<protein>
    <submittedName>
        <fullName evidence="1">Uncharacterized protein</fullName>
    </submittedName>
</protein>
<dbReference type="AlphaFoldDB" id="A0A934TQC5"/>
<accession>A0A934TQC5</accession>
<keyword evidence="2" id="KW-1185">Reference proteome</keyword>
<comment type="caution">
    <text evidence="1">The sequence shown here is derived from an EMBL/GenBank/DDBJ whole genome shotgun (WGS) entry which is preliminary data.</text>
</comment>
<reference evidence="1" key="1">
    <citation type="journal article" date="2012" name="J. Microbiol. Biotechnol.">
        <title>Ramlibacter ginsenosidimutans sp. nov., with ginsenoside-converting activity.</title>
        <authorList>
            <person name="Wang L."/>
            <person name="An D.S."/>
            <person name="Kim S.G."/>
            <person name="Jin F.X."/>
            <person name="Kim S.C."/>
            <person name="Lee S.T."/>
            <person name="Im W.T."/>
        </authorList>
    </citation>
    <scope>NUCLEOTIDE SEQUENCE</scope>
    <source>
        <strain evidence="1">KACC 17527</strain>
    </source>
</reference>
<organism evidence="1 2">
    <name type="scientific">Ramlibacter ginsenosidimutans</name>
    <dbReference type="NCBI Taxonomy" id="502333"/>
    <lineage>
        <taxon>Bacteria</taxon>
        <taxon>Pseudomonadati</taxon>
        <taxon>Pseudomonadota</taxon>
        <taxon>Betaproteobacteria</taxon>
        <taxon>Burkholderiales</taxon>
        <taxon>Comamonadaceae</taxon>
        <taxon>Ramlibacter</taxon>
    </lineage>
</organism>
<reference evidence="1" key="2">
    <citation type="submission" date="2021-01" db="EMBL/GenBank/DDBJ databases">
        <authorList>
            <person name="Kang M."/>
        </authorList>
    </citation>
    <scope>NUCLEOTIDE SEQUENCE</scope>
    <source>
        <strain evidence="1">KACC 17527</strain>
    </source>
</reference>
<evidence type="ECO:0000313" key="2">
    <source>
        <dbReference type="Proteomes" id="UP000630528"/>
    </source>
</evidence>
<evidence type="ECO:0000313" key="1">
    <source>
        <dbReference type="EMBL" id="MBK6005353.1"/>
    </source>
</evidence>
<dbReference type="RefSeq" id="WP_201166693.1">
    <property type="nucleotide sequence ID" value="NZ_JAEPWM010000001.1"/>
</dbReference>
<dbReference type="EMBL" id="JAEPWM010000001">
    <property type="protein sequence ID" value="MBK6005353.1"/>
    <property type="molecule type" value="Genomic_DNA"/>
</dbReference>
<dbReference type="Proteomes" id="UP000630528">
    <property type="component" value="Unassembled WGS sequence"/>
</dbReference>
<sequence>MNGSMGRLIEIVKERGISAFTYDDVKFVSKPLFANPERLILVGGQALEVWGVLLKVPPPTGVALTEDTDWLGSKDDAKWLIESLGPIASDLQIPDVTDPTPSSALAFIQRQEERILMMDFMKTIVGPDEHAIRKLAVQVTLMDDVKLAILHPLHCLESRLGNLTSIPSKRGGNGPMQAKWAMDIAREFILGMVRSGQPADEVQKACKMVSGLVESKQKRHYARYCHIHYGINPLDAVPAEAVQYVGGGFENDEWPRVIERVTHKLASWREIAARTQPQLKSSGSKVT</sequence>
<name>A0A934TQC5_9BURK</name>